<evidence type="ECO:0000256" key="3">
    <source>
        <dbReference type="PROSITE-ProRule" id="PRU00023"/>
    </source>
</evidence>
<dbReference type="InterPro" id="IPR036770">
    <property type="entry name" value="Ankyrin_rpt-contain_sf"/>
</dbReference>
<accession>A0A0D3I833</accession>
<dbReference type="RefSeq" id="XP_005759847.1">
    <property type="nucleotide sequence ID" value="XM_005759790.1"/>
</dbReference>
<dbReference type="InterPro" id="IPR002110">
    <property type="entry name" value="Ankyrin_rpt"/>
</dbReference>
<feature type="repeat" description="ANK" evidence="3">
    <location>
        <begin position="58"/>
        <end position="90"/>
    </location>
</feature>
<dbReference type="Pfam" id="PF12796">
    <property type="entry name" value="Ank_2"/>
    <property type="match status" value="1"/>
</dbReference>
<dbReference type="Gene3D" id="1.25.40.20">
    <property type="entry name" value="Ankyrin repeat-containing domain"/>
    <property type="match status" value="1"/>
</dbReference>
<dbReference type="AlphaFoldDB" id="A0A0D3I833"/>
<keyword evidence="2 3" id="KW-0040">ANK repeat</keyword>
<dbReference type="Proteomes" id="UP000013827">
    <property type="component" value="Unassembled WGS sequence"/>
</dbReference>
<dbReference type="HOGENOM" id="CLU_2152410_0_0_1"/>
<dbReference type="GeneID" id="17253569"/>
<reference evidence="5" key="1">
    <citation type="journal article" date="2013" name="Nature">
        <title>Pan genome of the phytoplankton Emiliania underpins its global distribution.</title>
        <authorList>
            <person name="Read B.A."/>
            <person name="Kegel J."/>
            <person name="Klute M.J."/>
            <person name="Kuo A."/>
            <person name="Lefebvre S.C."/>
            <person name="Maumus F."/>
            <person name="Mayer C."/>
            <person name="Miller J."/>
            <person name="Monier A."/>
            <person name="Salamov A."/>
            <person name="Young J."/>
            <person name="Aguilar M."/>
            <person name="Claverie J.M."/>
            <person name="Frickenhaus S."/>
            <person name="Gonzalez K."/>
            <person name="Herman E.K."/>
            <person name="Lin Y.C."/>
            <person name="Napier J."/>
            <person name="Ogata H."/>
            <person name="Sarno A.F."/>
            <person name="Shmutz J."/>
            <person name="Schroeder D."/>
            <person name="de Vargas C."/>
            <person name="Verret F."/>
            <person name="von Dassow P."/>
            <person name="Valentin K."/>
            <person name="Van de Peer Y."/>
            <person name="Wheeler G."/>
            <person name="Dacks J.B."/>
            <person name="Delwiche C.F."/>
            <person name="Dyhrman S.T."/>
            <person name="Glockner G."/>
            <person name="John U."/>
            <person name="Richards T."/>
            <person name="Worden A.Z."/>
            <person name="Zhang X."/>
            <person name="Grigoriev I.V."/>
            <person name="Allen A.E."/>
            <person name="Bidle K."/>
            <person name="Borodovsky M."/>
            <person name="Bowler C."/>
            <person name="Brownlee C."/>
            <person name="Cock J.M."/>
            <person name="Elias M."/>
            <person name="Gladyshev V.N."/>
            <person name="Groth M."/>
            <person name="Guda C."/>
            <person name="Hadaegh A."/>
            <person name="Iglesias-Rodriguez M.D."/>
            <person name="Jenkins J."/>
            <person name="Jones B.M."/>
            <person name="Lawson T."/>
            <person name="Leese F."/>
            <person name="Lindquist E."/>
            <person name="Lobanov A."/>
            <person name="Lomsadze A."/>
            <person name="Malik S.B."/>
            <person name="Marsh M.E."/>
            <person name="Mackinder L."/>
            <person name="Mock T."/>
            <person name="Mueller-Roeber B."/>
            <person name="Pagarete A."/>
            <person name="Parker M."/>
            <person name="Probert I."/>
            <person name="Quesneville H."/>
            <person name="Raines C."/>
            <person name="Rensing S.A."/>
            <person name="Riano-Pachon D.M."/>
            <person name="Richier S."/>
            <person name="Rokitta S."/>
            <person name="Shiraiwa Y."/>
            <person name="Soanes D.M."/>
            <person name="van der Giezen M."/>
            <person name="Wahlund T.M."/>
            <person name="Williams B."/>
            <person name="Wilson W."/>
            <person name="Wolfe G."/>
            <person name="Wurch L.L."/>
        </authorList>
    </citation>
    <scope>NUCLEOTIDE SEQUENCE</scope>
</reference>
<dbReference type="PaxDb" id="2903-EOD07418"/>
<evidence type="ECO:0000313" key="5">
    <source>
        <dbReference type="Proteomes" id="UP000013827"/>
    </source>
</evidence>
<evidence type="ECO:0000256" key="2">
    <source>
        <dbReference type="ARBA" id="ARBA00023043"/>
    </source>
</evidence>
<dbReference type="PANTHER" id="PTHR24198">
    <property type="entry name" value="ANKYRIN REPEAT AND PROTEIN KINASE DOMAIN-CONTAINING PROTEIN"/>
    <property type="match status" value="1"/>
</dbReference>
<dbReference type="PROSITE" id="PS50088">
    <property type="entry name" value="ANK_REPEAT"/>
    <property type="match status" value="1"/>
</dbReference>
<reference evidence="4" key="2">
    <citation type="submission" date="2024-10" db="UniProtKB">
        <authorList>
            <consortium name="EnsemblProtists"/>
        </authorList>
    </citation>
    <scope>IDENTIFICATION</scope>
</reference>
<evidence type="ECO:0000256" key="1">
    <source>
        <dbReference type="ARBA" id="ARBA00022737"/>
    </source>
</evidence>
<dbReference type="SUPFAM" id="SSF48403">
    <property type="entry name" value="Ankyrin repeat"/>
    <property type="match status" value="1"/>
</dbReference>
<keyword evidence="5" id="KW-1185">Reference proteome</keyword>
<evidence type="ECO:0000313" key="4">
    <source>
        <dbReference type="EnsemblProtists" id="EOD07418"/>
    </source>
</evidence>
<protein>
    <recommendedName>
        <fullName evidence="6">Ankyrin repeat protein</fullName>
    </recommendedName>
</protein>
<sequence>MTLLEAGADPNAYAKCSAVNGYTALTAACGFAKDSTVVRAMIDHLLNCGASIDHPNHYGRTPLMSAVINSNAATCDILLQRGALLDLRHKNGMTAVAYGLKAVNESRSDEER</sequence>
<dbReference type="SMART" id="SM00248">
    <property type="entry name" value="ANK"/>
    <property type="match status" value="2"/>
</dbReference>
<evidence type="ECO:0008006" key="6">
    <source>
        <dbReference type="Google" id="ProtNLM"/>
    </source>
</evidence>
<organism evidence="4 5">
    <name type="scientific">Emiliania huxleyi (strain CCMP1516)</name>
    <dbReference type="NCBI Taxonomy" id="280463"/>
    <lineage>
        <taxon>Eukaryota</taxon>
        <taxon>Haptista</taxon>
        <taxon>Haptophyta</taxon>
        <taxon>Prymnesiophyceae</taxon>
        <taxon>Isochrysidales</taxon>
        <taxon>Noelaerhabdaceae</taxon>
        <taxon>Emiliania</taxon>
    </lineage>
</organism>
<name>A0A0D3I833_EMIH1</name>
<dbReference type="KEGG" id="ehx:EMIHUDRAFT_258609"/>
<keyword evidence="1" id="KW-0677">Repeat</keyword>
<dbReference type="PANTHER" id="PTHR24198:SF165">
    <property type="entry name" value="ANKYRIN REPEAT-CONTAINING PROTEIN-RELATED"/>
    <property type="match status" value="1"/>
</dbReference>
<dbReference type="PROSITE" id="PS50297">
    <property type="entry name" value="ANK_REP_REGION"/>
    <property type="match status" value="1"/>
</dbReference>
<dbReference type="EnsemblProtists" id="EOD07418">
    <property type="protein sequence ID" value="EOD07418"/>
    <property type="gene ID" value="EMIHUDRAFT_258609"/>
</dbReference>
<proteinExistence type="predicted"/>